<name>A0A1Z5KHG3_FISSO</name>
<comment type="caution">
    <text evidence="8">The sequence shown here is derived from an EMBL/GenBank/DDBJ whole genome shotgun (WGS) entry which is preliminary data.</text>
</comment>
<dbReference type="PANTHER" id="PTHR13140:SF706">
    <property type="entry name" value="DILUTE CLASS UNCONVENTIONAL MYOSIN, ISOFORM C"/>
    <property type="match status" value="1"/>
</dbReference>
<keyword evidence="3 6" id="KW-0518">Myosin</keyword>
<comment type="similarity">
    <text evidence="6">Belongs to the TRAFAC class myosin-kinesin ATPase superfamily. Myosin family.</text>
</comment>
<dbReference type="OrthoDB" id="76317at2759"/>
<dbReference type="Proteomes" id="UP000198406">
    <property type="component" value="Unassembled WGS sequence"/>
</dbReference>
<dbReference type="InterPro" id="IPR036961">
    <property type="entry name" value="Kinesin_motor_dom_sf"/>
</dbReference>
<proteinExistence type="inferred from homology"/>
<dbReference type="GO" id="GO:0005524">
    <property type="term" value="F:ATP binding"/>
    <property type="evidence" value="ECO:0007669"/>
    <property type="project" value="UniProtKB-UniRule"/>
</dbReference>
<evidence type="ECO:0000256" key="3">
    <source>
        <dbReference type="ARBA" id="ARBA00023123"/>
    </source>
</evidence>
<gene>
    <name evidence="8" type="ORF">FisN_15Lh025</name>
</gene>
<dbReference type="SUPFAM" id="SSF52540">
    <property type="entry name" value="P-loop containing nucleoside triphosphate hydrolases"/>
    <property type="match status" value="1"/>
</dbReference>
<sequence length="293" mass="33065">MKGYPCQEHQLCEKDASNEKAASTNVFTLLKPKKWSKARVITETESEATVQIFDKSNNGVSIQTISLKDYPHQRLPLQNVNVYDDLIDLPFLHEPGVLWNLRSRHANCHPYTRSGPNVLIAVNPYQWLSQLYPPKQQERYRHLTNERLPPHVYETAQQAYHGLSQQNQSILVSGESGAGKTETVKLCMRFLSQYGDSKITDRLLYANPVLEAFGNAATKRNDNSSRFGKYLTLQFDANCQLVGGRCDIYLLEKSLVVGAALGERNFHILHQIAVAGTLTNVTSPCAEFKCKPR</sequence>
<dbReference type="SMART" id="SM00242">
    <property type="entry name" value="MYSc"/>
    <property type="match status" value="1"/>
</dbReference>
<dbReference type="InterPro" id="IPR027417">
    <property type="entry name" value="P-loop_NTPase"/>
</dbReference>
<keyword evidence="5 6" id="KW-0009">Actin-binding</keyword>
<keyword evidence="2 6" id="KW-0067">ATP-binding</keyword>
<dbReference type="GO" id="GO:0000146">
    <property type="term" value="F:microfilament motor activity"/>
    <property type="evidence" value="ECO:0007669"/>
    <property type="project" value="TreeGrafter"/>
</dbReference>
<dbReference type="PRINTS" id="PR00193">
    <property type="entry name" value="MYOSINHEAVY"/>
</dbReference>
<evidence type="ECO:0000256" key="6">
    <source>
        <dbReference type="PROSITE-ProRule" id="PRU00782"/>
    </source>
</evidence>
<evidence type="ECO:0000256" key="5">
    <source>
        <dbReference type="ARBA" id="ARBA00023203"/>
    </source>
</evidence>
<dbReference type="Gene3D" id="3.40.850.10">
    <property type="entry name" value="Kinesin motor domain"/>
    <property type="match status" value="1"/>
</dbReference>
<dbReference type="GO" id="GO:0007015">
    <property type="term" value="P:actin filament organization"/>
    <property type="evidence" value="ECO:0007669"/>
    <property type="project" value="TreeGrafter"/>
</dbReference>
<keyword evidence="1 6" id="KW-0547">Nucleotide-binding</keyword>
<dbReference type="PANTHER" id="PTHR13140">
    <property type="entry name" value="MYOSIN"/>
    <property type="match status" value="1"/>
</dbReference>
<dbReference type="EMBL" id="BDSP01000229">
    <property type="protein sequence ID" value="GAX25657.1"/>
    <property type="molecule type" value="Genomic_DNA"/>
</dbReference>
<dbReference type="AlphaFoldDB" id="A0A1Z5KHG3"/>
<evidence type="ECO:0000313" key="8">
    <source>
        <dbReference type="EMBL" id="GAX25657.1"/>
    </source>
</evidence>
<dbReference type="PROSITE" id="PS51456">
    <property type="entry name" value="MYOSIN_MOTOR"/>
    <property type="match status" value="1"/>
</dbReference>
<reference evidence="8 9" key="1">
    <citation type="journal article" date="2015" name="Plant Cell">
        <title>Oil accumulation by the oleaginous diatom Fistulifera solaris as revealed by the genome and transcriptome.</title>
        <authorList>
            <person name="Tanaka T."/>
            <person name="Maeda Y."/>
            <person name="Veluchamy A."/>
            <person name="Tanaka M."/>
            <person name="Abida H."/>
            <person name="Marechal E."/>
            <person name="Bowler C."/>
            <person name="Muto M."/>
            <person name="Sunaga Y."/>
            <person name="Tanaka M."/>
            <person name="Yoshino T."/>
            <person name="Taniguchi T."/>
            <person name="Fukuda Y."/>
            <person name="Nemoto M."/>
            <person name="Matsumoto M."/>
            <person name="Wong P.S."/>
            <person name="Aburatani S."/>
            <person name="Fujibuchi W."/>
        </authorList>
    </citation>
    <scope>NUCLEOTIDE SEQUENCE [LARGE SCALE GENOMIC DNA]</scope>
    <source>
        <strain evidence="8 9">JPCC DA0580</strain>
    </source>
</reference>
<dbReference type="Pfam" id="PF00063">
    <property type="entry name" value="Myosin_head"/>
    <property type="match status" value="1"/>
</dbReference>
<protein>
    <recommendedName>
        <fullName evidence="7">Myosin motor domain-containing protein</fullName>
    </recommendedName>
</protein>
<comment type="caution">
    <text evidence="6">Lacks conserved residue(s) required for the propagation of feature annotation.</text>
</comment>
<dbReference type="GO" id="GO:0016459">
    <property type="term" value="C:myosin complex"/>
    <property type="evidence" value="ECO:0007669"/>
    <property type="project" value="UniProtKB-KW"/>
</dbReference>
<dbReference type="InterPro" id="IPR001609">
    <property type="entry name" value="Myosin_head_motor_dom-like"/>
</dbReference>
<dbReference type="GO" id="GO:0051015">
    <property type="term" value="F:actin filament binding"/>
    <property type="evidence" value="ECO:0007669"/>
    <property type="project" value="TreeGrafter"/>
</dbReference>
<evidence type="ECO:0000313" key="9">
    <source>
        <dbReference type="Proteomes" id="UP000198406"/>
    </source>
</evidence>
<evidence type="ECO:0000256" key="1">
    <source>
        <dbReference type="ARBA" id="ARBA00022741"/>
    </source>
</evidence>
<evidence type="ECO:0000259" key="7">
    <source>
        <dbReference type="PROSITE" id="PS51456"/>
    </source>
</evidence>
<accession>A0A1Z5KHG3</accession>
<keyword evidence="4 6" id="KW-0505">Motor protein</keyword>
<organism evidence="8 9">
    <name type="scientific">Fistulifera solaris</name>
    <name type="common">Oleaginous diatom</name>
    <dbReference type="NCBI Taxonomy" id="1519565"/>
    <lineage>
        <taxon>Eukaryota</taxon>
        <taxon>Sar</taxon>
        <taxon>Stramenopiles</taxon>
        <taxon>Ochrophyta</taxon>
        <taxon>Bacillariophyta</taxon>
        <taxon>Bacillariophyceae</taxon>
        <taxon>Bacillariophycidae</taxon>
        <taxon>Naviculales</taxon>
        <taxon>Naviculaceae</taxon>
        <taxon>Fistulifera</taxon>
    </lineage>
</organism>
<dbReference type="GO" id="GO:0005737">
    <property type="term" value="C:cytoplasm"/>
    <property type="evidence" value="ECO:0007669"/>
    <property type="project" value="TreeGrafter"/>
</dbReference>
<keyword evidence="9" id="KW-1185">Reference proteome</keyword>
<evidence type="ECO:0000256" key="2">
    <source>
        <dbReference type="ARBA" id="ARBA00022840"/>
    </source>
</evidence>
<feature type="binding site" evidence="6">
    <location>
        <begin position="174"/>
        <end position="181"/>
    </location>
    <ligand>
        <name>ATP</name>
        <dbReference type="ChEBI" id="CHEBI:30616"/>
    </ligand>
</feature>
<evidence type="ECO:0000256" key="4">
    <source>
        <dbReference type="ARBA" id="ARBA00023175"/>
    </source>
</evidence>
<dbReference type="GO" id="GO:0016020">
    <property type="term" value="C:membrane"/>
    <property type="evidence" value="ECO:0007669"/>
    <property type="project" value="TreeGrafter"/>
</dbReference>
<feature type="domain" description="Myosin motor" evidence="7">
    <location>
        <begin position="81"/>
        <end position="293"/>
    </location>
</feature>
<dbReference type="InParanoid" id="A0A1Z5KHG3"/>